<feature type="region of interest" description="Disordered" evidence="5">
    <location>
        <begin position="1"/>
        <end position="46"/>
    </location>
</feature>
<feature type="domain" description="Cyclin C-terminal" evidence="7">
    <location>
        <begin position="250"/>
        <end position="377"/>
    </location>
</feature>
<evidence type="ECO:0000256" key="3">
    <source>
        <dbReference type="ARBA" id="ARBA00023306"/>
    </source>
</evidence>
<dbReference type="SMART" id="SM00385">
    <property type="entry name" value="CYCLIN"/>
    <property type="match status" value="1"/>
</dbReference>
<dbReference type="Pfam" id="PF00134">
    <property type="entry name" value="Cyclin_N"/>
    <property type="match status" value="1"/>
</dbReference>
<dbReference type="GO" id="GO:0000278">
    <property type="term" value="P:mitotic cell cycle"/>
    <property type="evidence" value="ECO:0007669"/>
    <property type="project" value="UniProtKB-ARBA"/>
</dbReference>
<dbReference type="KEGG" id="ccal:108622673"/>
<evidence type="ECO:0000313" key="9">
    <source>
        <dbReference type="RefSeq" id="XP_017876198.1"/>
    </source>
</evidence>
<dbReference type="CDD" id="cd20519">
    <property type="entry name" value="CYCLIN_CCNE_rpt1"/>
    <property type="match status" value="1"/>
</dbReference>
<accession>A0AAJ7ITI7</accession>
<gene>
    <name evidence="9" type="primary">LOC108622673</name>
</gene>
<dbReference type="InterPro" id="IPR039361">
    <property type="entry name" value="Cyclin"/>
</dbReference>
<reference evidence="9" key="1">
    <citation type="submission" date="2025-08" db="UniProtKB">
        <authorList>
            <consortium name="RefSeq"/>
        </authorList>
    </citation>
    <scope>IDENTIFICATION</scope>
    <source>
        <tissue evidence="9">Whole body</tissue>
    </source>
</reference>
<dbReference type="FunFam" id="1.10.472.10:FF:000001">
    <property type="entry name" value="G2/mitotic-specific cyclin"/>
    <property type="match status" value="1"/>
</dbReference>
<evidence type="ECO:0000256" key="1">
    <source>
        <dbReference type="ARBA" id="ARBA00022618"/>
    </source>
</evidence>
<dbReference type="AlphaFoldDB" id="A0AAJ7ITI7"/>
<comment type="similarity">
    <text evidence="4">Belongs to the cyclin family.</text>
</comment>
<evidence type="ECO:0000256" key="4">
    <source>
        <dbReference type="RuleBase" id="RU000383"/>
    </source>
</evidence>
<evidence type="ECO:0000259" key="7">
    <source>
        <dbReference type="SMART" id="SM01332"/>
    </source>
</evidence>
<dbReference type="GO" id="GO:0051301">
    <property type="term" value="P:cell division"/>
    <property type="evidence" value="ECO:0007669"/>
    <property type="project" value="UniProtKB-KW"/>
</dbReference>
<keyword evidence="3" id="KW-0131">Cell cycle</keyword>
<feature type="domain" description="Cyclin-like" evidence="6">
    <location>
        <begin position="156"/>
        <end position="241"/>
    </location>
</feature>
<dbReference type="InterPro" id="IPR004367">
    <property type="entry name" value="Cyclin_C-dom"/>
</dbReference>
<dbReference type="InterPro" id="IPR036915">
    <property type="entry name" value="Cyclin-like_sf"/>
</dbReference>
<dbReference type="RefSeq" id="XP_017876198.1">
    <property type="nucleotide sequence ID" value="XM_018020709.2"/>
</dbReference>
<keyword evidence="2 4" id="KW-0195">Cyclin</keyword>
<sequence length="455" mass="51151">MPQTSLHGKKSQTYLQGAKVVTQSSKRKRRPTENLEDTENVYPPSKIPHVSYTESCHTVHPLENSCTPSHQVSPLKEQQEPATWSELRTATCFLTPSSSNNTSSRPSPLPSFPWADGSQVWSLMCLGDQKTITQRNPQMFQRHPTLQPRMRAILLDWLIEVCEVYKLHRETYYLAMDYIDRYLSIHQNVPKNQLQLIGITCLFIAAKVEEIYPPKIAEFAYVTDGACTEEEILGKELIILKGLGWNLSPVTAPGWLNIYMQIESGDWSRPNAFIYPQYGGLQYSQAAQLIDLATLDEGSLKFPYSHIAAAAIYHTQGRECALRVSRIPWEQLAPCVKWLTPFAMTAAEEDSQCLLRSMITPVESHSGSGLKAAVPNIVMDESHRIQTHVVDLNMLEKAQQRLVEETPLIDTNEFDSNPVSGRQSPNESGLLTPPSSSQKNSTTPTRPSPQLQPYT</sequence>
<feature type="region of interest" description="Disordered" evidence="5">
    <location>
        <begin position="407"/>
        <end position="455"/>
    </location>
</feature>
<feature type="compositionally biased region" description="Polar residues" evidence="5">
    <location>
        <begin position="1"/>
        <end position="15"/>
    </location>
</feature>
<protein>
    <submittedName>
        <fullName evidence="9">G1/S-specific cyclin-E1</fullName>
    </submittedName>
</protein>
<organism evidence="8 9">
    <name type="scientific">Ceratina calcarata</name>
    <dbReference type="NCBI Taxonomy" id="156304"/>
    <lineage>
        <taxon>Eukaryota</taxon>
        <taxon>Metazoa</taxon>
        <taxon>Ecdysozoa</taxon>
        <taxon>Arthropoda</taxon>
        <taxon>Hexapoda</taxon>
        <taxon>Insecta</taxon>
        <taxon>Pterygota</taxon>
        <taxon>Neoptera</taxon>
        <taxon>Endopterygota</taxon>
        <taxon>Hymenoptera</taxon>
        <taxon>Apocrita</taxon>
        <taxon>Aculeata</taxon>
        <taxon>Apoidea</taxon>
        <taxon>Anthophila</taxon>
        <taxon>Apidae</taxon>
        <taxon>Ceratina</taxon>
        <taxon>Zadontomerus</taxon>
    </lineage>
</organism>
<dbReference type="SMART" id="SM01332">
    <property type="entry name" value="Cyclin_C"/>
    <property type="match status" value="1"/>
</dbReference>
<dbReference type="InterPro" id="IPR048258">
    <property type="entry name" value="Cyclins_cyclin-box"/>
</dbReference>
<dbReference type="InterPro" id="IPR013763">
    <property type="entry name" value="Cyclin-like_dom"/>
</dbReference>
<evidence type="ECO:0000259" key="6">
    <source>
        <dbReference type="SMART" id="SM00385"/>
    </source>
</evidence>
<dbReference type="CDD" id="cd20520">
    <property type="entry name" value="CYCLIN_CCNE_rpt2"/>
    <property type="match status" value="1"/>
</dbReference>
<dbReference type="SUPFAM" id="SSF47954">
    <property type="entry name" value="Cyclin-like"/>
    <property type="match status" value="2"/>
</dbReference>
<feature type="compositionally biased region" description="Polar residues" evidence="5">
    <location>
        <begin position="414"/>
        <end position="455"/>
    </location>
</feature>
<name>A0AAJ7ITI7_9HYME</name>
<dbReference type="GO" id="GO:0005634">
    <property type="term" value="C:nucleus"/>
    <property type="evidence" value="ECO:0007669"/>
    <property type="project" value="UniProtKB-ARBA"/>
</dbReference>
<evidence type="ECO:0000256" key="2">
    <source>
        <dbReference type="ARBA" id="ARBA00023127"/>
    </source>
</evidence>
<proteinExistence type="inferred from homology"/>
<dbReference type="PROSITE" id="PS00292">
    <property type="entry name" value="CYCLINS"/>
    <property type="match status" value="1"/>
</dbReference>
<dbReference type="PANTHER" id="PTHR10177">
    <property type="entry name" value="CYCLINS"/>
    <property type="match status" value="1"/>
</dbReference>
<dbReference type="Pfam" id="PF02984">
    <property type="entry name" value="Cyclin_C"/>
    <property type="match status" value="1"/>
</dbReference>
<evidence type="ECO:0000313" key="8">
    <source>
        <dbReference type="Proteomes" id="UP000694925"/>
    </source>
</evidence>
<evidence type="ECO:0000256" key="5">
    <source>
        <dbReference type="SAM" id="MobiDB-lite"/>
    </source>
</evidence>
<keyword evidence="1" id="KW-0132">Cell division</keyword>
<dbReference type="GeneID" id="108622673"/>
<keyword evidence="8" id="KW-1185">Reference proteome</keyword>
<dbReference type="Gene3D" id="1.10.472.10">
    <property type="entry name" value="Cyclin-like"/>
    <property type="match status" value="2"/>
</dbReference>
<dbReference type="CTD" id="34924"/>
<dbReference type="Proteomes" id="UP000694925">
    <property type="component" value="Unplaced"/>
</dbReference>
<dbReference type="InterPro" id="IPR006671">
    <property type="entry name" value="Cyclin_N"/>
</dbReference>